<dbReference type="PANTHER" id="PTHR46796:SF6">
    <property type="entry name" value="ARAC SUBFAMILY"/>
    <property type="match status" value="1"/>
</dbReference>
<dbReference type="PANTHER" id="PTHR46796">
    <property type="entry name" value="HTH-TYPE TRANSCRIPTIONAL ACTIVATOR RHAS-RELATED"/>
    <property type="match status" value="1"/>
</dbReference>
<evidence type="ECO:0000256" key="3">
    <source>
        <dbReference type="ARBA" id="ARBA00023163"/>
    </source>
</evidence>
<accession>A0A7G6YAR2</accession>
<protein>
    <submittedName>
        <fullName evidence="5">AraC family transcriptional regulator</fullName>
    </submittedName>
</protein>
<dbReference type="SUPFAM" id="SSF46689">
    <property type="entry name" value="Homeodomain-like"/>
    <property type="match status" value="1"/>
</dbReference>
<dbReference type="RefSeq" id="WP_185275046.1">
    <property type="nucleotide sequence ID" value="NZ_CP043641.1"/>
</dbReference>
<evidence type="ECO:0000259" key="4">
    <source>
        <dbReference type="PROSITE" id="PS01124"/>
    </source>
</evidence>
<sequence>MRSIVLPELLRSSESAPVLDFSGFRTAVSESFVPLQVTSDRPEPFFGRIRSAEADEIHVSEVSASQHVVERTPELIARADRDYFKLSLMLSGTGLLIQEGREAVLRPGDLAVYDTHRPYTLVFDDDFRTVVVMFPKHLLGLPPELVSQLTGVRFDGSAGVGCIVAPFLGQLVGNLDQLSGATGARLAHSALDLTATLFSDHLGTAAELANPHHALMGRIRDYIEANLSSVDLGPAQIAAVHFISTRHLQGLFQEQGTTVSAWIRSRRLERCRRELMDPLSAGRSVAAIATRWGFVDAAHFSRVFKAAYGESPSDARAAGLA</sequence>
<dbReference type="Proteomes" id="UP000515511">
    <property type="component" value="Chromosome"/>
</dbReference>
<dbReference type="Pfam" id="PF14525">
    <property type="entry name" value="AraC_binding_2"/>
    <property type="match status" value="1"/>
</dbReference>
<dbReference type="InterPro" id="IPR009057">
    <property type="entry name" value="Homeodomain-like_sf"/>
</dbReference>
<dbReference type="InterPro" id="IPR050204">
    <property type="entry name" value="AraC_XylS_family_regulators"/>
</dbReference>
<evidence type="ECO:0000313" key="5">
    <source>
        <dbReference type="EMBL" id="QNE35577.1"/>
    </source>
</evidence>
<dbReference type="AlphaFoldDB" id="A0A7G6YAR2"/>
<dbReference type="PRINTS" id="PR00032">
    <property type="entry name" value="HTHARAC"/>
</dbReference>
<dbReference type="PROSITE" id="PS01124">
    <property type="entry name" value="HTH_ARAC_FAMILY_2"/>
    <property type="match status" value="1"/>
</dbReference>
<dbReference type="InterPro" id="IPR018060">
    <property type="entry name" value="HTH_AraC"/>
</dbReference>
<dbReference type="InterPro" id="IPR037923">
    <property type="entry name" value="HTH-like"/>
</dbReference>
<evidence type="ECO:0000313" key="6">
    <source>
        <dbReference type="Proteomes" id="UP000515511"/>
    </source>
</evidence>
<dbReference type="GO" id="GO:0043565">
    <property type="term" value="F:sequence-specific DNA binding"/>
    <property type="evidence" value="ECO:0007669"/>
    <property type="project" value="InterPro"/>
</dbReference>
<evidence type="ECO:0000256" key="2">
    <source>
        <dbReference type="ARBA" id="ARBA00023125"/>
    </source>
</evidence>
<dbReference type="InterPro" id="IPR035418">
    <property type="entry name" value="AraC-bd_2"/>
</dbReference>
<keyword evidence="3" id="KW-0804">Transcription</keyword>
<proteinExistence type="predicted"/>
<keyword evidence="2" id="KW-0238">DNA-binding</keyword>
<evidence type="ECO:0000256" key="1">
    <source>
        <dbReference type="ARBA" id="ARBA00023015"/>
    </source>
</evidence>
<dbReference type="SUPFAM" id="SSF51215">
    <property type="entry name" value="Regulatory protein AraC"/>
    <property type="match status" value="1"/>
</dbReference>
<dbReference type="Pfam" id="PF12833">
    <property type="entry name" value="HTH_18"/>
    <property type="match status" value="1"/>
</dbReference>
<gene>
    <name evidence="5" type="ORF">F1C12_10845</name>
</gene>
<dbReference type="GO" id="GO:0003700">
    <property type="term" value="F:DNA-binding transcription factor activity"/>
    <property type="evidence" value="ECO:0007669"/>
    <property type="project" value="InterPro"/>
</dbReference>
<keyword evidence="1" id="KW-0805">Transcription regulation</keyword>
<feature type="domain" description="HTH araC/xylS-type" evidence="4">
    <location>
        <begin position="217"/>
        <end position="318"/>
    </location>
</feature>
<reference evidence="6" key="1">
    <citation type="submission" date="2019-09" db="EMBL/GenBank/DDBJ databases">
        <title>Antimicrobial potential of Antarctic Bacteria.</title>
        <authorList>
            <person name="Benaud N."/>
            <person name="Edwards R.J."/>
            <person name="Ferrari B.C."/>
        </authorList>
    </citation>
    <scope>NUCLEOTIDE SEQUENCE [LARGE SCALE GENOMIC DNA]</scope>
    <source>
        <strain evidence="6">INR9</strain>
    </source>
</reference>
<dbReference type="Gene3D" id="1.10.10.60">
    <property type="entry name" value="Homeodomain-like"/>
    <property type="match status" value="1"/>
</dbReference>
<organism evidence="5 6">
    <name type="scientific">Leifsonia shinshuensis</name>
    <dbReference type="NCBI Taxonomy" id="150026"/>
    <lineage>
        <taxon>Bacteria</taxon>
        <taxon>Bacillati</taxon>
        <taxon>Actinomycetota</taxon>
        <taxon>Actinomycetes</taxon>
        <taxon>Micrococcales</taxon>
        <taxon>Microbacteriaceae</taxon>
        <taxon>Leifsonia</taxon>
    </lineage>
</organism>
<dbReference type="SMART" id="SM00342">
    <property type="entry name" value="HTH_ARAC"/>
    <property type="match status" value="1"/>
</dbReference>
<name>A0A7G6YAR2_9MICO</name>
<dbReference type="KEGG" id="lse:F1C12_10845"/>
<dbReference type="InterPro" id="IPR020449">
    <property type="entry name" value="Tscrpt_reg_AraC-type_HTH"/>
</dbReference>
<dbReference type="EMBL" id="CP043641">
    <property type="protein sequence ID" value="QNE35577.1"/>
    <property type="molecule type" value="Genomic_DNA"/>
</dbReference>